<reference evidence="2 3" key="1">
    <citation type="submission" date="2016-10" db="EMBL/GenBank/DDBJ databases">
        <authorList>
            <person name="de Groot N.N."/>
        </authorList>
    </citation>
    <scope>NUCLEOTIDE SEQUENCE [LARGE SCALE GENOMIC DNA]</scope>
    <source>
        <strain evidence="2 3">DSM 44149</strain>
    </source>
</reference>
<sequence>MFEGRVRRAAVAVLVVAGTMLAGVAPASAKAKNDCRNDICMWEDANYVGDRYVDEPMIAGCREIPGWNGDNEISSVWNRSGRLIYLYSEDNCQGRAYAVGSGAELASLSDFNDDAESYLVT</sequence>
<dbReference type="Pfam" id="PF03995">
    <property type="entry name" value="Inhibitor_I36"/>
    <property type="match status" value="1"/>
</dbReference>
<proteinExistence type="predicted"/>
<dbReference type="OrthoDB" id="4554488at2"/>
<dbReference type="AlphaFoldDB" id="A0A1G9WY30"/>
<dbReference type="SUPFAM" id="SSF49695">
    <property type="entry name" value="gamma-Crystallin-like"/>
    <property type="match status" value="1"/>
</dbReference>
<accession>A0A1G9WY30</accession>
<gene>
    <name evidence="2" type="ORF">SAMN04489726_3877</name>
</gene>
<keyword evidence="3" id="KW-1185">Reference proteome</keyword>
<protein>
    <recommendedName>
        <fullName evidence="4">Peptidase inhibitor family I36</fullName>
    </recommendedName>
</protein>
<dbReference type="RefSeq" id="WP_081900463.1">
    <property type="nucleotide sequence ID" value="NZ_JOEF01000016.1"/>
</dbReference>
<organism evidence="2 3">
    <name type="scientific">Allokutzneria albata</name>
    <name type="common">Kibdelosporangium albatum</name>
    <dbReference type="NCBI Taxonomy" id="211114"/>
    <lineage>
        <taxon>Bacteria</taxon>
        <taxon>Bacillati</taxon>
        <taxon>Actinomycetota</taxon>
        <taxon>Actinomycetes</taxon>
        <taxon>Pseudonocardiales</taxon>
        <taxon>Pseudonocardiaceae</taxon>
        <taxon>Allokutzneria</taxon>
    </lineage>
</organism>
<dbReference type="InterPro" id="IPR011024">
    <property type="entry name" value="G_crystallin-like"/>
</dbReference>
<feature type="signal peptide" evidence="1">
    <location>
        <begin position="1"/>
        <end position="29"/>
    </location>
</feature>
<evidence type="ECO:0000256" key="1">
    <source>
        <dbReference type="SAM" id="SignalP"/>
    </source>
</evidence>
<dbReference type="EMBL" id="LT629701">
    <property type="protein sequence ID" value="SDM89367.1"/>
    <property type="molecule type" value="Genomic_DNA"/>
</dbReference>
<keyword evidence="1" id="KW-0732">Signal</keyword>
<evidence type="ECO:0000313" key="2">
    <source>
        <dbReference type="EMBL" id="SDM89367.1"/>
    </source>
</evidence>
<name>A0A1G9WY30_ALLAB</name>
<evidence type="ECO:0008006" key="4">
    <source>
        <dbReference type="Google" id="ProtNLM"/>
    </source>
</evidence>
<dbReference type="Gene3D" id="2.60.20.10">
    <property type="entry name" value="Crystallins"/>
    <property type="match status" value="1"/>
</dbReference>
<dbReference type="Proteomes" id="UP000183376">
    <property type="component" value="Chromosome I"/>
</dbReference>
<evidence type="ECO:0000313" key="3">
    <source>
        <dbReference type="Proteomes" id="UP000183376"/>
    </source>
</evidence>
<feature type="chain" id="PRO_5009245967" description="Peptidase inhibitor family I36" evidence="1">
    <location>
        <begin position="30"/>
        <end position="121"/>
    </location>
</feature>